<evidence type="ECO:0000313" key="7">
    <source>
        <dbReference type="EMBL" id="EOT65798.1"/>
    </source>
</evidence>
<dbReference type="InterPro" id="IPR001867">
    <property type="entry name" value="OmpR/PhoB-type_DNA-bd"/>
</dbReference>
<dbReference type="AlphaFoldDB" id="R2QP63"/>
<dbReference type="InterPro" id="IPR016032">
    <property type="entry name" value="Sig_transdc_resp-reg_C-effctor"/>
</dbReference>
<evidence type="ECO:0000259" key="5">
    <source>
        <dbReference type="PROSITE" id="PS51755"/>
    </source>
</evidence>
<evidence type="ECO:0000256" key="2">
    <source>
        <dbReference type="ARBA" id="ARBA00023125"/>
    </source>
</evidence>
<dbReference type="OrthoDB" id="1683123at2"/>
<feature type="DNA-binding region" description="OmpR/PhoB-type" evidence="4">
    <location>
        <begin position="123"/>
        <end position="219"/>
    </location>
</feature>
<dbReference type="GO" id="GO:0003677">
    <property type="term" value="F:DNA binding"/>
    <property type="evidence" value="ECO:0007669"/>
    <property type="project" value="UniProtKB-UniRule"/>
</dbReference>
<dbReference type="InterPro" id="IPR036388">
    <property type="entry name" value="WH-like_DNA-bd_sf"/>
</dbReference>
<keyword evidence="1" id="KW-0805">Transcription regulation</keyword>
<evidence type="ECO:0000256" key="1">
    <source>
        <dbReference type="ARBA" id="ARBA00023015"/>
    </source>
</evidence>
<dbReference type="RefSeq" id="WP_010766073.1">
    <property type="nucleotide sequence ID" value="NZ_ASWB01000003.1"/>
</dbReference>
<reference evidence="6 8" key="1">
    <citation type="submission" date="2013-02" db="EMBL/GenBank/DDBJ databases">
        <title>The Genome Sequence of Enterococcus moraviensis BAA-383.</title>
        <authorList>
            <consortium name="The Broad Institute Genome Sequencing Platform"/>
            <consortium name="The Broad Institute Genome Sequencing Center for Infectious Disease"/>
            <person name="Earl A.M."/>
            <person name="Gilmore M.S."/>
            <person name="Lebreton F."/>
            <person name="Walker B."/>
            <person name="Young S.K."/>
            <person name="Zeng Q."/>
            <person name="Gargeya S."/>
            <person name="Fitzgerald M."/>
            <person name="Haas B."/>
            <person name="Abouelleil A."/>
            <person name="Alvarado L."/>
            <person name="Arachchi H.M."/>
            <person name="Berlin A.M."/>
            <person name="Chapman S.B."/>
            <person name="Dewar J."/>
            <person name="Goldberg J."/>
            <person name="Griggs A."/>
            <person name="Gujja S."/>
            <person name="Hansen M."/>
            <person name="Howarth C."/>
            <person name="Imamovic A."/>
            <person name="Larimer J."/>
            <person name="McCowan C."/>
            <person name="Murphy C."/>
            <person name="Neiman D."/>
            <person name="Pearson M."/>
            <person name="Priest M."/>
            <person name="Roberts A."/>
            <person name="Saif S."/>
            <person name="Shea T."/>
            <person name="Sisk P."/>
            <person name="Sykes S."/>
            <person name="Wortman J."/>
            <person name="Nusbaum C."/>
            <person name="Birren B."/>
        </authorList>
    </citation>
    <scope>NUCLEOTIDE SEQUENCE [LARGE SCALE GENOMIC DNA]</scope>
    <source>
        <strain evidence="6 8">ATCC BAA-383</strain>
    </source>
</reference>
<accession>R2QP63</accession>
<dbReference type="PROSITE" id="PS51755">
    <property type="entry name" value="OMPR_PHOB"/>
    <property type="match status" value="1"/>
</dbReference>
<dbReference type="Pfam" id="PF00486">
    <property type="entry name" value="Trans_reg_C"/>
    <property type="match status" value="1"/>
</dbReference>
<gene>
    <name evidence="7" type="ORF">I586_02067</name>
    <name evidence="6" type="ORF">UAY_02740</name>
</gene>
<dbReference type="GO" id="GO:0000160">
    <property type="term" value="P:phosphorelay signal transduction system"/>
    <property type="evidence" value="ECO:0007669"/>
    <property type="project" value="InterPro"/>
</dbReference>
<dbReference type="Proteomes" id="UP000013781">
    <property type="component" value="Unassembled WGS sequence"/>
</dbReference>
<dbReference type="GO" id="GO:0006355">
    <property type="term" value="P:regulation of DNA-templated transcription"/>
    <property type="evidence" value="ECO:0007669"/>
    <property type="project" value="InterPro"/>
</dbReference>
<keyword evidence="3" id="KW-0804">Transcription</keyword>
<feature type="domain" description="OmpR/PhoB-type" evidence="5">
    <location>
        <begin position="123"/>
        <end position="219"/>
    </location>
</feature>
<comment type="caution">
    <text evidence="6">The sequence shown here is derived from an EMBL/GenBank/DDBJ whole genome shotgun (WGS) entry which is preliminary data.</text>
</comment>
<evidence type="ECO:0000313" key="9">
    <source>
        <dbReference type="Proteomes" id="UP000014157"/>
    </source>
</evidence>
<keyword evidence="9" id="KW-1185">Reference proteome</keyword>
<evidence type="ECO:0000256" key="3">
    <source>
        <dbReference type="ARBA" id="ARBA00023163"/>
    </source>
</evidence>
<dbReference type="eggNOG" id="COG0745">
    <property type="taxonomic scope" value="Bacteria"/>
</dbReference>
<dbReference type="EMBL" id="AJAS01000022">
    <property type="protein sequence ID" value="EOH97008.1"/>
    <property type="molecule type" value="Genomic_DNA"/>
</dbReference>
<proteinExistence type="predicted"/>
<dbReference type="Gene3D" id="1.10.10.10">
    <property type="entry name" value="Winged helix-like DNA-binding domain superfamily/Winged helix DNA-binding domain"/>
    <property type="match status" value="1"/>
</dbReference>
<evidence type="ECO:0000256" key="4">
    <source>
        <dbReference type="PROSITE-ProRule" id="PRU01091"/>
    </source>
</evidence>
<sequence>MIKLGFVCLGSEESINIKGLSIANGYEYTLVEDKNECMTKDVLVINVGSENYFLETCEWLLAIQKAGLKFVWLILSEINKQELEVYLQLGINGWINSGDEDSQLFQLMRNTIRSNDFKDRLVSQENGNGELALNRNNLSVKLNNGKEISLTNQEFQILMLLKKKENQTVSYEEIGVSLWEEKYEKYRVTNTIFHLRNKLGIYGKDYIQTVRTKGYRLIAAD</sequence>
<dbReference type="Proteomes" id="UP000014157">
    <property type="component" value="Unassembled WGS sequence"/>
</dbReference>
<dbReference type="CDD" id="cd00383">
    <property type="entry name" value="trans_reg_C"/>
    <property type="match status" value="1"/>
</dbReference>
<dbReference type="HOGENOM" id="CLU_000445_30_8_9"/>
<dbReference type="PATRIC" id="fig|1158609.3.peg.2668"/>
<name>R2QP63_9ENTE</name>
<dbReference type="STRING" id="155617.RV09_GL001677"/>
<keyword evidence="2 4" id="KW-0238">DNA-binding</keyword>
<reference evidence="7 9" key="2">
    <citation type="submission" date="2013-03" db="EMBL/GenBank/DDBJ databases">
        <title>The Genome Sequence of Enterococcus moraviensis BAA-383 (PacBio/Illumina hybrid assembly).</title>
        <authorList>
            <consortium name="The Broad Institute Genomics Platform"/>
            <consortium name="The Broad Institute Genome Sequencing Center for Infectious Disease"/>
            <person name="Earl A."/>
            <person name="Russ C."/>
            <person name="Gilmore M."/>
            <person name="Surin D."/>
            <person name="Walker B."/>
            <person name="Young S."/>
            <person name="Zeng Q."/>
            <person name="Gargeya S."/>
            <person name="Fitzgerald M."/>
            <person name="Haas B."/>
            <person name="Abouelleil A."/>
            <person name="Allen A.W."/>
            <person name="Alvarado L."/>
            <person name="Arachchi H.M."/>
            <person name="Berlin A.M."/>
            <person name="Chapman S.B."/>
            <person name="Gainer-Dewar J."/>
            <person name="Goldberg J."/>
            <person name="Griggs A."/>
            <person name="Gujja S."/>
            <person name="Hansen M."/>
            <person name="Howarth C."/>
            <person name="Imamovic A."/>
            <person name="Ireland A."/>
            <person name="Larimer J."/>
            <person name="McCowan C."/>
            <person name="Murphy C."/>
            <person name="Pearson M."/>
            <person name="Poon T.W."/>
            <person name="Priest M."/>
            <person name="Roberts A."/>
            <person name="Saif S."/>
            <person name="Shea T."/>
            <person name="Sisk P."/>
            <person name="Sykes S."/>
            <person name="Wortman J."/>
            <person name="Nusbaum C."/>
            <person name="Birren B."/>
        </authorList>
    </citation>
    <scope>NUCLEOTIDE SEQUENCE [LARGE SCALE GENOMIC DNA]</scope>
    <source>
        <strain evidence="7 9">ATCC BAA-383</strain>
    </source>
</reference>
<dbReference type="EMBL" id="ASWB01000003">
    <property type="protein sequence ID" value="EOT65798.1"/>
    <property type="molecule type" value="Genomic_DNA"/>
</dbReference>
<dbReference type="SMART" id="SM00862">
    <property type="entry name" value="Trans_reg_C"/>
    <property type="match status" value="1"/>
</dbReference>
<organism evidence="6 8">
    <name type="scientific">Enterococcus moraviensis ATCC BAA-383</name>
    <dbReference type="NCBI Taxonomy" id="1158609"/>
    <lineage>
        <taxon>Bacteria</taxon>
        <taxon>Bacillati</taxon>
        <taxon>Bacillota</taxon>
        <taxon>Bacilli</taxon>
        <taxon>Lactobacillales</taxon>
        <taxon>Enterococcaceae</taxon>
        <taxon>Enterococcus</taxon>
    </lineage>
</organism>
<dbReference type="SUPFAM" id="SSF46894">
    <property type="entry name" value="C-terminal effector domain of the bipartite response regulators"/>
    <property type="match status" value="1"/>
</dbReference>
<evidence type="ECO:0000313" key="6">
    <source>
        <dbReference type="EMBL" id="EOH97008.1"/>
    </source>
</evidence>
<protein>
    <recommendedName>
        <fullName evidence="5">OmpR/PhoB-type domain-containing protein</fullName>
    </recommendedName>
</protein>
<evidence type="ECO:0000313" key="8">
    <source>
        <dbReference type="Proteomes" id="UP000013781"/>
    </source>
</evidence>